<feature type="region of interest" description="Disordered" evidence="2">
    <location>
        <begin position="41"/>
        <end position="79"/>
    </location>
</feature>
<dbReference type="Pfam" id="PF17675">
    <property type="entry name" value="APG6_N"/>
    <property type="match status" value="1"/>
</dbReference>
<dbReference type="Gene3D" id="1.10.418.40">
    <property type="entry name" value="Autophagy protein 6/Beclin 1"/>
    <property type="match status" value="1"/>
</dbReference>
<dbReference type="GO" id="GO:0043548">
    <property type="term" value="F:phosphatidylinositol 3-kinase binding"/>
    <property type="evidence" value="ECO:0007669"/>
    <property type="project" value="TreeGrafter"/>
</dbReference>
<reference evidence="5 6" key="1">
    <citation type="submission" date="2018-03" db="EMBL/GenBank/DDBJ databases">
        <authorList>
            <person name="Guldener U."/>
        </authorList>
    </citation>
    <scope>NUCLEOTIDE SEQUENCE [LARGE SCALE GENOMIC DNA]</scope>
    <source>
        <strain evidence="5 6">NBRC100155</strain>
    </source>
</reference>
<evidence type="ECO:0000259" key="4">
    <source>
        <dbReference type="Pfam" id="PF17675"/>
    </source>
</evidence>
<dbReference type="Gene3D" id="6.10.250.3110">
    <property type="match status" value="1"/>
</dbReference>
<dbReference type="GO" id="GO:0034272">
    <property type="term" value="C:phosphatidylinositol 3-kinase complex, class III, type II"/>
    <property type="evidence" value="ECO:0007669"/>
    <property type="project" value="TreeGrafter"/>
</dbReference>
<feature type="compositionally biased region" description="Polar residues" evidence="2">
    <location>
        <begin position="46"/>
        <end position="70"/>
    </location>
</feature>
<accession>A0A5C3EB09</accession>
<dbReference type="InterPro" id="IPR038274">
    <property type="entry name" value="Atg6/Beclin_C_sf"/>
</dbReference>
<dbReference type="GO" id="GO:0030674">
    <property type="term" value="F:protein-macromolecule adaptor activity"/>
    <property type="evidence" value="ECO:0007669"/>
    <property type="project" value="TreeGrafter"/>
</dbReference>
<evidence type="ECO:0000313" key="6">
    <source>
        <dbReference type="Proteomes" id="UP000324022"/>
    </source>
</evidence>
<dbReference type="PANTHER" id="PTHR12768:SF4">
    <property type="entry name" value="BECLIN-1"/>
    <property type="match status" value="1"/>
</dbReference>
<gene>
    <name evidence="5" type="ORF">UTRI_04976</name>
</gene>
<name>A0A5C3EB09_9BASI</name>
<evidence type="ECO:0000256" key="2">
    <source>
        <dbReference type="SAM" id="MobiDB-lite"/>
    </source>
</evidence>
<dbReference type="InterPro" id="IPR041691">
    <property type="entry name" value="Atg6/beclin_CC"/>
</dbReference>
<dbReference type="EMBL" id="OOIN01000020">
    <property type="protein sequence ID" value="SPO27833.1"/>
    <property type="molecule type" value="Genomic_DNA"/>
</dbReference>
<organism evidence="5 6">
    <name type="scientific">Ustilago trichophora</name>
    <dbReference type="NCBI Taxonomy" id="86804"/>
    <lineage>
        <taxon>Eukaryota</taxon>
        <taxon>Fungi</taxon>
        <taxon>Dikarya</taxon>
        <taxon>Basidiomycota</taxon>
        <taxon>Ustilaginomycotina</taxon>
        <taxon>Ustilaginomycetes</taxon>
        <taxon>Ustilaginales</taxon>
        <taxon>Ustilaginaceae</taxon>
        <taxon>Ustilago</taxon>
    </lineage>
</organism>
<dbReference type="GO" id="GO:0006995">
    <property type="term" value="P:cellular response to nitrogen starvation"/>
    <property type="evidence" value="ECO:0007669"/>
    <property type="project" value="TreeGrafter"/>
</dbReference>
<dbReference type="InterPro" id="IPR040455">
    <property type="entry name" value="Atg6_BARA"/>
</dbReference>
<evidence type="ECO:0000313" key="5">
    <source>
        <dbReference type="EMBL" id="SPO27833.1"/>
    </source>
</evidence>
<dbReference type="GO" id="GO:0000407">
    <property type="term" value="C:phagophore assembly site"/>
    <property type="evidence" value="ECO:0007669"/>
    <property type="project" value="TreeGrafter"/>
</dbReference>
<sequence>MSWSCQRCRQPLLLNPSVSSDLDLNQSAYDLVQDSFIASPHASVSHKPSGSTKASSQAKDTTTDAASGSDNAVAGPSDANSLSASLAASSALFDLLSHPPPVKSGRGSPIASRSSKKSLNLRGVKSSSTIIDHPLCKACTDTLLDIMDQQMSQVRAQRDSYLAFEAELRRYKVLPPFARVDRQRRGSSSSSVNTEREEGAEESAAAMQKQQREECASLQREISQLLSDETTALSELQEAEAARLDIEAQLAAITEEESALQQEEERFWSQYSSHSLTLSKLEEEKASLAMAVAHDKELLARLQSTNVYTDAFCIGHLGGIATINGLRLGRLPGQPVEWNEINAAWGQTALLLDVLSRKLTIAFRGYRLIPKGSFSVVYRYEDARSQHYSSVSSSSSSAFLPHSHGNETPDSAEGEESGGEKAVYELYGSSDWQIGRLLQSRRFDHAQTGFLACLKQVIDYAAREDPTFQAPHAINKDKIGEASIRLQFGSDETWTRALRHVLVSCNRLLLWVVEREKRAAGGDGGLAEGRVSIKERDVGARQGVTA</sequence>
<dbReference type="GO" id="GO:0000045">
    <property type="term" value="P:autophagosome assembly"/>
    <property type="evidence" value="ECO:0007669"/>
    <property type="project" value="TreeGrafter"/>
</dbReference>
<evidence type="ECO:0000256" key="1">
    <source>
        <dbReference type="ARBA" id="ARBA00005965"/>
    </source>
</evidence>
<evidence type="ECO:0000259" key="3">
    <source>
        <dbReference type="Pfam" id="PF04111"/>
    </source>
</evidence>
<proteinExistence type="inferred from homology"/>
<dbReference type="GO" id="GO:0045324">
    <property type="term" value="P:late endosome to vacuole transport"/>
    <property type="evidence" value="ECO:0007669"/>
    <property type="project" value="TreeGrafter"/>
</dbReference>
<dbReference type="Proteomes" id="UP000324022">
    <property type="component" value="Unassembled WGS sequence"/>
</dbReference>
<dbReference type="GO" id="GO:0000423">
    <property type="term" value="P:mitophagy"/>
    <property type="evidence" value="ECO:0007669"/>
    <property type="project" value="TreeGrafter"/>
</dbReference>
<feature type="region of interest" description="Disordered" evidence="2">
    <location>
        <begin position="98"/>
        <end position="124"/>
    </location>
</feature>
<dbReference type="PANTHER" id="PTHR12768">
    <property type="entry name" value="BECLIN 1"/>
    <property type="match status" value="1"/>
</dbReference>
<dbReference type="InterPro" id="IPR007243">
    <property type="entry name" value="Atg6/Beclin"/>
</dbReference>
<feature type="domain" description="Atg6 BARA" evidence="3">
    <location>
        <begin position="302"/>
        <end position="513"/>
    </location>
</feature>
<comment type="similarity">
    <text evidence="1">Belongs to the beclin family.</text>
</comment>
<feature type="region of interest" description="Disordered" evidence="2">
    <location>
        <begin position="392"/>
        <end position="419"/>
    </location>
</feature>
<dbReference type="GO" id="GO:0034271">
    <property type="term" value="C:phosphatidylinositol 3-kinase complex, class III, type I"/>
    <property type="evidence" value="ECO:0007669"/>
    <property type="project" value="TreeGrafter"/>
</dbReference>
<keyword evidence="6" id="KW-1185">Reference proteome</keyword>
<dbReference type="AlphaFoldDB" id="A0A5C3EB09"/>
<feature type="domain" description="Atg6/beclin coiled-coil" evidence="4">
    <location>
        <begin position="134"/>
        <end position="298"/>
    </location>
</feature>
<dbReference type="OrthoDB" id="20368at2759"/>
<feature type="region of interest" description="Disordered" evidence="2">
    <location>
        <begin position="182"/>
        <end position="213"/>
    </location>
</feature>
<protein>
    <submittedName>
        <fullName evidence="5">Related to Beclin 1</fullName>
    </submittedName>
</protein>
<dbReference type="Pfam" id="PF04111">
    <property type="entry name" value="APG6"/>
    <property type="match status" value="1"/>
</dbReference>